<organism evidence="15 16">
    <name type="scientific">Lipomyces tetrasporus</name>
    <dbReference type="NCBI Taxonomy" id="54092"/>
    <lineage>
        <taxon>Eukaryota</taxon>
        <taxon>Fungi</taxon>
        <taxon>Dikarya</taxon>
        <taxon>Ascomycota</taxon>
        <taxon>Saccharomycotina</taxon>
        <taxon>Lipomycetes</taxon>
        <taxon>Lipomycetales</taxon>
        <taxon>Lipomycetaceae</taxon>
        <taxon>Lipomyces</taxon>
    </lineage>
</organism>
<dbReference type="EMBL" id="JARPMG010000004">
    <property type="protein sequence ID" value="KAJ8100990.1"/>
    <property type="molecule type" value="Genomic_DNA"/>
</dbReference>
<dbReference type="EC" id="3.4.11.9" evidence="4"/>
<dbReference type="InterPro" id="IPR033740">
    <property type="entry name" value="Pept_M24B"/>
</dbReference>
<reference evidence="15" key="1">
    <citation type="submission" date="2023-03" db="EMBL/GenBank/DDBJ databases">
        <title>Near-Complete genome sequence of Lipomyces tetrasporous NRRL Y-64009, an oleaginous yeast capable of growing on lignocellulosic hydrolysates.</title>
        <authorList>
            <consortium name="Lawrence Berkeley National Laboratory"/>
            <person name="Jagtap S.S."/>
            <person name="Liu J.-J."/>
            <person name="Walukiewicz H.E."/>
            <person name="Pangilinan J."/>
            <person name="Lipzen A."/>
            <person name="Ahrendt S."/>
            <person name="Koriabine M."/>
            <person name="Cobaugh K."/>
            <person name="Salamov A."/>
            <person name="Yoshinaga Y."/>
            <person name="Ng V."/>
            <person name="Daum C."/>
            <person name="Grigoriev I.V."/>
            <person name="Slininger P.J."/>
            <person name="Dien B.S."/>
            <person name="Jin Y.-S."/>
            <person name="Rao C.V."/>
        </authorList>
    </citation>
    <scope>NUCLEOTIDE SEQUENCE</scope>
    <source>
        <strain evidence="15">NRRL Y-64009</strain>
    </source>
</reference>
<dbReference type="CDD" id="cd01085">
    <property type="entry name" value="APP"/>
    <property type="match status" value="1"/>
</dbReference>
<proteinExistence type="inferred from homology"/>
<dbReference type="Proteomes" id="UP001217417">
    <property type="component" value="Unassembled WGS sequence"/>
</dbReference>
<dbReference type="Pfam" id="PF16189">
    <property type="entry name" value="Creatinase_N_2"/>
    <property type="match status" value="1"/>
</dbReference>
<dbReference type="FunFam" id="3.40.350.10:FF:000003">
    <property type="entry name" value="Xaa-pro aminopeptidase P"/>
    <property type="match status" value="1"/>
</dbReference>
<evidence type="ECO:0000259" key="13">
    <source>
        <dbReference type="Pfam" id="PF01321"/>
    </source>
</evidence>
<evidence type="ECO:0000256" key="9">
    <source>
        <dbReference type="ARBA" id="ARBA00023049"/>
    </source>
</evidence>
<dbReference type="FunFam" id="3.40.350.10:FF:000010">
    <property type="entry name" value="Probable Xaa-Pro aminopeptidase P"/>
    <property type="match status" value="1"/>
</dbReference>
<dbReference type="RefSeq" id="XP_056044440.1">
    <property type="nucleotide sequence ID" value="XM_056187248.1"/>
</dbReference>
<evidence type="ECO:0000256" key="7">
    <source>
        <dbReference type="ARBA" id="ARBA00022723"/>
    </source>
</evidence>
<evidence type="ECO:0000259" key="14">
    <source>
        <dbReference type="Pfam" id="PF16188"/>
    </source>
</evidence>
<evidence type="ECO:0000259" key="12">
    <source>
        <dbReference type="Pfam" id="PF00557"/>
    </source>
</evidence>
<dbReference type="SUPFAM" id="SSF55920">
    <property type="entry name" value="Creatinase/aminopeptidase"/>
    <property type="match status" value="1"/>
</dbReference>
<feature type="domain" description="Creatinase N-terminal" evidence="13">
    <location>
        <begin position="41"/>
        <end position="167"/>
    </location>
</feature>
<dbReference type="GO" id="GO:0070006">
    <property type="term" value="F:metalloaminopeptidase activity"/>
    <property type="evidence" value="ECO:0007669"/>
    <property type="project" value="InterPro"/>
</dbReference>
<dbReference type="Gene3D" id="3.40.350.10">
    <property type="entry name" value="Creatinase/prolidase N-terminal domain"/>
    <property type="match status" value="2"/>
</dbReference>
<dbReference type="PROSITE" id="PS00491">
    <property type="entry name" value="PROLINE_PEPTIDASE"/>
    <property type="match status" value="1"/>
</dbReference>
<dbReference type="InterPro" id="IPR000587">
    <property type="entry name" value="Creatinase_N"/>
</dbReference>
<evidence type="ECO:0000313" key="16">
    <source>
        <dbReference type="Proteomes" id="UP001217417"/>
    </source>
</evidence>
<feature type="domain" description="Peptidase M24 C-terminal" evidence="14">
    <location>
        <begin position="577"/>
        <end position="639"/>
    </location>
</feature>
<evidence type="ECO:0000256" key="3">
    <source>
        <dbReference type="ARBA" id="ARBA00008766"/>
    </source>
</evidence>
<comment type="catalytic activity">
    <reaction evidence="1">
        <text>Release of any N-terminal amino acid, including proline, that is linked to proline, even from a dipeptide or tripeptide.</text>
        <dbReference type="EC" id="3.4.11.9"/>
    </reaction>
</comment>
<dbReference type="Pfam" id="PF16188">
    <property type="entry name" value="Peptidase_M24_C"/>
    <property type="match status" value="1"/>
</dbReference>
<dbReference type="InterPro" id="IPR032416">
    <property type="entry name" value="Peptidase_M24_C"/>
</dbReference>
<dbReference type="InterPro" id="IPR050422">
    <property type="entry name" value="X-Pro_aminopeptidase_P"/>
</dbReference>
<evidence type="ECO:0000313" key="15">
    <source>
        <dbReference type="EMBL" id="KAJ8100990.1"/>
    </source>
</evidence>
<keyword evidence="9" id="KW-0482">Metalloprotease</keyword>
<evidence type="ECO:0000256" key="2">
    <source>
        <dbReference type="ARBA" id="ARBA00001936"/>
    </source>
</evidence>
<comment type="caution">
    <text evidence="15">The sequence shown here is derived from an EMBL/GenBank/DDBJ whole genome shotgun (WGS) entry which is preliminary data.</text>
</comment>
<dbReference type="Pfam" id="PF00557">
    <property type="entry name" value="Peptidase_M24"/>
    <property type="match status" value="1"/>
</dbReference>
<name>A0AAD7VUA7_9ASCO</name>
<dbReference type="Pfam" id="PF01321">
    <property type="entry name" value="Creatinase_N"/>
    <property type="match status" value="1"/>
</dbReference>
<dbReference type="FunFam" id="3.90.230.10:FF:000007">
    <property type="entry name" value="Xaa-Pro aminopeptidase P"/>
    <property type="match status" value="1"/>
</dbReference>
<keyword evidence="16" id="KW-1185">Reference proteome</keyword>
<keyword evidence="8" id="KW-0378">Hydrolase</keyword>
<evidence type="ECO:0000256" key="10">
    <source>
        <dbReference type="ARBA" id="ARBA00023211"/>
    </source>
</evidence>
<dbReference type="InterPro" id="IPR029149">
    <property type="entry name" value="Creatin/AminoP/Spt16_N"/>
</dbReference>
<comment type="cofactor">
    <cofactor evidence="2">
        <name>Mn(2+)</name>
        <dbReference type="ChEBI" id="CHEBI:29035"/>
    </cofactor>
</comment>
<keyword evidence="7 11" id="KW-0479">Metal-binding</keyword>
<dbReference type="GO" id="GO:0046872">
    <property type="term" value="F:metal ion binding"/>
    <property type="evidence" value="ECO:0007669"/>
    <property type="project" value="UniProtKB-KW"/>
</dbReference>
<evidence type="ECO:0000256" key="11">
    <source>
        <dbReference type="RuleBase" id="RU000590"/>
    </source>
</evidence>
<gene>
    <name evidence="15" type="ORF">POJ06DRAFT_250119</name>
</gene>
<evidence type="ECO:0000256" key="5">
    <source>
        <dbReference type="ARBA" id="ARBA00022438"/>
    </source>
</evidence>
<feature type="domain" description="Peptidase M24" evidence="12">
    <location>
        <begin position="348"/>
        <end position="566"/>
    </location>
</feature>
<dbReference type="GeneID" id="80882414"/>
<keyword evidence="6" id="KW-0645">Protease</keyword>
<accession>A0AAD7VUA7</accession>
<dbReference type="PANTHER" id="PTHR43763:SF6">
    <property type="entry name" value="XAA-PRO AMINOPEPTIDASE 1"/>
    <property type="match status" value="1"/>
</dbReference>
<dbReference type="SUPFAM" id="SSF53092">
    <property type="entry name" value="Creatinase/prolidase N-terminal domain"/>
    <property type="match status" value="1"/>
</dbReference>
<dbReference type="InterPro" id="IPR000994">
    <property type="entry name" value="Pept_M24"/>
</dbReference>
<dbReference type="InterPro" id="IPR036005">
    <property type="entry name" value="Creatinase/aminopeptidase-like"/>
</dbReference>
<comment type="similarity">
    <text evidence="3 11">Belongs to the peptidase M24B family.</text>
</comment>
<keyword evidence="10" id="KW-0464">Manganese</keyword>
<evidence type="ECO:0000256" key="6">
    <source>
        <dbReference type="ARBA" id="ARBA00022670"/>
    </source>
</evidence>
<evidence type="ECO:0000256" key="1">
    <source>
        <dbReference type="ARBA" id="ARBA00001424"/>
    </source>
</evidence>
<sequence>MIPASLNQAISRALRLSLPARQLTRTMSTGTTASRTDTTSRLDGLRKLMAAHNVDVYIVPSEDAHQSEYIAPVDARREYMSGFTGSAGCAVVTSTKASLSTDGRYFLQAEQELDSNWELLKQGLPDVPTWQEWVLREAEGGKNVGVDARLITAAQAKSLAEKLKNRKGGDLIGMDTNLVDLVWGEKQPERPKEPLRILGLEFAGKPFEEKLVEIRKEIEKNKGSGLIVSMLDEIAWLFNLRGNDIPYNPVFFSYAFITPAEAILYIDEDKITEKVCENLGDNVTVKPYNAIFDDVKAFGEVTATEEQKVLVTSSASWALTKSLGESKVSTIKAPIEAAKAVKNETEVEGMRKAHIRDGVAQIQYFAWLESVLSRGDIYDEVSAADKLEEFRKEKEHFVGLSFPTISSAGSNGAIIHYQPEKSTCARVEKDKIYLCDSGAQFLDGTTDSTRTLHYGTPTPEEKRSYTLVLKGHIAVARSVFPKGSSGFILDILARQHLWREGLDYRHGTGHGVGSFLNVHEGPIGIGTRMQYNEVPLEVGMLISNEPGYYEDGQYGIRIENVVLVTEKNTPNNFGDKKYYGFETVTMVPMCKKLTDPTMLDEDEKKWLNVYHAEVYEKTNSFLKGDEYTLEWLKRETSPI</sequence>
<dbReference type="Gene3D" id="3.90.230.10">
    <property type="entry name" value="Creatinase/methionine aminopeptidase superfamily"/>
    <property type="match status" value="1"/>
</dbReference>
<evidence type="ECO:0000256" key="4">
    <source>
        <dbReference type="ARBA" id="ARBA00012574"/>
    </source>
</evidence>
<evidence type="ECO:0000256" key="8">
    <source>
        <dbReference type="ARBA" id="ARBA00022801"/>
    </source>
</evidence>
<protein>
    <recommendedName>
        <fullName evidence="4">Xaa-Pro aminopeptidase</fullName>
        <ecNumber evidence="4">3.4.11.9</ecNumber>
    </recommendedName>
</protein>
<dbReference type="InterPro" id="IPR001131">
    <property type="entry name" value="Peptidase_M24B_aminopep-P_CS"/>
</dbReference>
<dbReference type="GO" id="GO:0005737">
    <property type="term" value="C:cytoplasm"/>
    <property type="evidence" value="ECO:0007669"/>
    <property type="project" value="UniProtKB-ARBA"/>
</dbReference>
<dbReference type="PANTHER" id="PTHR43763">
    <property type="entry name" value="XAA-PRO AMINOPEPTIDASE 1"/>
    <property type="match status" value="1"/>
</dbReference>
<dbReference type="GO" id="GO:0006508">
    <property type="term" value="P:proteolysis"/>
    <property type="evidence" value="ECO:0007669"/>
    <property type="project" value="UniProtKB-KW"/>
</dbReference>
<keyword evidence="5" id="KW-0031">Aminopeptidase</keyword>
<dbReference type="AlphaFoldDB" id="A0AAD7VUA7"/>